<evidence type="ECO:0000259" key="7">
    <source>
        <dbReference type="Pfam" id="PF24986"/>
    </source>
</evidence>
<dbReference type="SUPFAM" id="SSF50346">
    <property type="entry name" value="PRC-barrel domain"/>
    <property type="match status" value="1"/>
</dbReference>
<keyword evidence="1 5" id="KW-0963">Cytoplasm</keyword>
<evidence type="ECO:0000256" key="2">
    <source>
        <dbReference type="ARBA" id="ARBA00022517"/>
    </source>
</evidence>
<feature type="domain" description="Ribosome maturation factor RimM PRC barrel" evidence="7">
    <location>
        <begin position="130"/>
        <end position="190"/>
    </location>
</feature>
<evidence type="ECO:0000259" key="6">
    <source>
        <dbReference type="Pfam" id="PF01782"/>
    </source>
</evidence>
<dbReference type="InterPro" id="IPR002676">
    <property type="entry name" value="RimM_N"/>
</dbReference>
<reference evidence="9" key="1">
    <citation type="submission" date="2018-07" db="EMBL/GenBank/DDBJ databases">
        <authorList>
            <person name="Kim H."/>
        </authorList>
    </citation>
    <scope>NUCLEOTIDE SEQUENCE [LARGE SCALE GENOMIC DNA]</scope>
    <source>
        <strain evidence="9">F02</strain>
    </source>
</reference>
<organism evidence="8 9">
    <name type="scientific">Ephemeroptericola cinctiostellae</name>
    <dbReference type="NCBI Taxonomy" id="2268024"/>
    <lineage>
        <taxon>Bacteria</taxon>
        <taxon>Pseudomonadati</taxon>
        <taxon>Pseudomonadota</taxon>
        <taxon>Betaproteobacteria</taxon>
        <taxon>Burkholderiales</taxon>
        <taxon>Burkholderiaceae</taxon>
        <taxon>Ephemeroptericola</taxon>
    </lineage>
</organism>
<dbReference type="OrthoDB" id="9783509at2"/>
<dbReference type="SUPFAM" id="SSF50447">
    <property type="entry name" value="Translation proteins"/>
    <property type="match status" value="1"/>
</dbReference>
<dbReference type="Proteomes" id="UP000252182">
    <property type="component" value="Chromosome"/>
</dbReference>
<keyword evidence="2 5" id="KW-0690">Ribosome biogenesis</keyword>
<dbReference type="InterPro" id="IPR011961">
    <property type="entry name" value="RimM"/>
</dbReference>
<dbReference type="HAMAP" id="MF_00014">
    <property type="entry name" value="Ribosome_mat_RimM"/>
    <property type="match status" value="1"/>
</dbReference>
<dbReference type="Gene3D" id="2.40.30.60">
    <property type="entry name" value="RimM"/>
    <property type="match status" value="1"/>
</dbReference>
<dbReference type="PANTHER" id="PTHR33692:SF1">
    <property type="entry name" value="RIBOSOME MATURATION FACTOR RIMM"/>
    <property type="match status" value="1"/>
</dbReference>
<dbReference type="EMBL" id="CP031124">
    <property type="protein sequence ID" value="AXF86221.1"/>
    <property type="molecule type" value="Genomic_DNA"/>
</dbReference>
<dbReference type="AlphaFoldDB" id="A0A345DCY3"/>
<dbReference type="GO" id="GO:0042274">
    <property type="term" value="P:ribosomal small subunit biogenesis"/>
    <property type="evidence" value="ECO:0007669"/>
    <property type="project" value="UniProtKB-UniRule"/>
</dbReference>
<dbReference type="Pfam" id="PF24986">
    <property type="entry name" value="PRC_RimM"/>
    <property type="match status" value="1"/>
</dbReference>
<dbReference type="GO" id="GO:0005840">
    <property type="term" value="C:ribosome"/>
    <property type="evidence" value="ECO:0007669"/>
    <property type="project" value="InterPro"/>
</dbReference>
<evidence type="ECO:0000256" key="3">
    <source>
        <dbReference type="ARBA" id="ARBA00022552"/>
    </source>
</evidence>
<keyword evidence="3 5" id="KW-0698">rRNA processing</keyword>
<proteinExistence type="inferred from homology"/>
<dbReference type="InterPro" id="IPR036976">
    <property type="entry name" value="RimM_N_sf"/>
</dbReference>
<comment type="domain">
    <text evidence="5">The PRC barrel domain binds ribosomal protein uS19.</text>
</comment>
<dbReference type="PANTHER" id="PTHR33692">
    <property type="entry name" value="RIBOSOME MATURATION FACTOR RIMM"/>
    <property type="match status" value="1"/>
</dbReference>
<evidence type="ECO:0000256" key="4">
    <source>
        <dbReference type="ARBA" id="ARBA00023186"/>
    </source>
</evidence>
<gene>
    <name evidence="5 8" type="primary">rimM</name>
    <name evidence="8" type="ORF">DTO96_101967</name>
</gene>
<dbReference type="InterPro" id="IPR011033">
    <property type="entry name" value="PRC_barrel-like_sf"/>
</dbReference>
<comment type="subunit">
    <text evidence="5">Binds ribosomal protein uS19.</text>
</comment>
<evidence type="ECO:0000256" key="1">
    <source>
        <dbReference type="ARBA" id="ARBA00022490"/>
    </source>
</evidence>
<keyword evidence="9" id="KW-1185">Reference proteome</keyword>
<dbReference type="NCBIfam" id="TIGR02273">
    <property type="entry name" value="16S_RimM"/>
    <property type="match status" value="1"/>
</dbReference>
<feature type="domain" description="RimM N-terminal" evidence="6">
    <location>
        <begin position="26"/>
        <end position="118"/>
    </location>
</feature>
<evidence type="ECO:0000256" key="5">
    <source>
        <dbReference type="HAMAP-Rule" id="MF_00014"/>
    </source>
</evidence>
<dbReference type="Gene3D" id="2.30.30.240">
    <property type="entry name" value="PRC-barrel domain"/>
    <property type="match status" value="1"/>
</dbReference>
<comment type="function">
    <text evidence="5">An accessory protein needed during the final step in the assembly of 30S ribosomal subunit, possibly for assembly of the head region. Essential for efficient processing of 16S rRNA. May be needed both before and after RbfA during the maturation of 16S rRNA. It has affinity for free ribosomal 30S subunits but not for 70S ribosomes.</text>
</comment>
<dbReference type="KEGG" id="hyf:DTO96_101967"/>
<dbReference type="InterPro" id="IPR009000">
    <property type="entry name" value="Transl_B-barrel_sf"/>
</dbReference>
<dbReference type="GO" id="GO:0006364">
    <property type="term" value="P:rRNA processing"/>
    <property type="evidence" value="ECO:0007669"/>
    <property type="project" value="UniProtKB-UniRule"/>
</dbReference>
<dbReference type="RefSeq" id="WP_114563318.1">
    <property type="nucleotide sequence ID" value="NZ_CP031124.1"/>
</dbReference>
<dbReference type="GO" id="GO:0005737">
    <property type="term" value="C:cytoplasm"/>
    <property type="evidence" value="ECO:0007669"/>
    <property type="project" value="UniProtKB-SubCell"/>
</dbReference>
<accession>A0A345DCY3</accession>
<keyword evidence="4 5" id="KW-0143">Chaperone</keyword>
<dbReference type="GO" id="GO:0043022">
    <property type="term" value="F:ribosome binding"/>
    <property type="evidence" value="ECO:0007669"/>
    <property type="project" value="InterPro"/>
</dbReference>
<comment type="subcellular location">
    <subcellularLocation>
        <location evidence="5">Cytoplasm</location>
    </subcellularLocation>
</comment>
<dbReference type="Pfam" id="PF01782">
    <property type="entry name" value="RimM"/>
    <property type="match status" value="1"/>
</dbReference>
<sequence length="205" mass="22591">MVAFKPKAASVQHHDVQAQPTDLVIVARIGVAYGVKGWVKLHPFSNSPDALHDAKKWWITPYLGAQSDVADVNALAWQAVSPVTFKQHADAYVAQCREWNDRSDAEKHKGWQVAISRADFPHTADDEFYWVDLVGAQVINQDAVVLGEIESLLENTAQTVMQIGVPTNKDAPEYLIPFVSAFVGEVDLKSSPKTVQVVWDVDATA</sequence>
<evidence type="ECO:0000313" key="8">
    <source>
        <dbReference type="EMBL" id="AXF86221.1"/>
    </source>
</evidence>
<evidence type="ECO:0000313" key="9">
    <source>
        <dbReference type="Proteomes" id="UP000252182"/>
    </source>
</evidence>
<dbReference type="InterPro" id="IPR056792">
    <property type="entry name" value="PRC_RimM"/>
</dbReference>
<comment type="similarity">
    <text evidence="5">Belongs to the RimM family.</text>
</comment>
<protein>
    <recommendedName>
        <fullName evidence="5">Ribosome maturation factor RimM</fullName>
    </recommendedName>
</protein>
<name>A0A345DCY3_9BURK</name>